<feature type="transmembrane region" description="Helical" evidence="2">
    <location>
        <begin position="112"/>
        <end position="138"/>
    </location>
</feature>
<dbReference type="SUPFAM" id="SSF53474">
    <property type="entry name" value="alpha/beta-Hydrolases"/>
    <property type="match status" value="1"/>
</dbReference>
<evidence type="ECO:0000259" key="3">
    <source>
        <dbReference type="Pfam" id="PF00561"/>
    </source>
</evidence>
<dbReference type="Proteomes" id="UP000594260">
    <property type="component" value="Unplaced"/>
</dbReference>
<dbReference type="FunCoup" id="A0A7M7K136">
    <property type="interactions" value="654"/>
</dbReference>
<keyword evidence="2" id="KW-1133">Transmembrane helix</keyword>
<feature type="compositionally biased region" description="Basic and acidic residues" evidence="1">
    <location>
        <begin position="28"/>
        <end position="42"/>
    </location>
</feature>
<dbReference type="InterPro" id="IPR029058">
    <property type="entry name" value="AB_hydrolase_fold"/>
</dbReference>
<feature type="compositionally biased region" description="Polar residues" evidence="1">
    <location>
        <begin position="1"/>
        <end position="27"/>
    </location>
</feature>
<evidence type="ECO:0000256" key="2">
    <source>
        <dbReference type="SAM" id="Phobius"/>
    </source>
</evidence>
<reference evidence="4" key="1">
    <citation type="submission" date="2021-01" db="UniProtKB">
        <authorList>
            <consortium name="EnsemblMetazoa"/>
        </authorList>
    </citation>
    <scope>IDENTIFICATION</scope>
</reference>
<name>A0A7M7K136_VARDE</name>
<accession>A0A7M7K136</accession>
<keyword evidence="2" id="KW-0812">Transmembrane</keyword>
<dbReference type="InterPro" id="IPR000073">
    <property type="entry name" value="AB_hydrolase_1"/>
</dbReference>
<feature type="compositionally biased region" description="Polar residues" evidence="1">
    <location>
        <begin position="49"/>
        <end position="63"/>
    </location>
</feature>
<evidence type="ECO:0000313" key="5">
    <source>
        <dbReference type="Proteomes" id="UP000594260"/>
    </source>
</evidence>
<dbReference type="RefSeq" id="XP_022658945.1">
    <property type="nucleotide sequence ID" value="XM_022803210.1"/>
</dbReference>
<dbReference type="PANTHER" id="PTHR12277:SF194">
    <property type="entry name" value="FI04476P"/>
    <property type="match status" value="1"/>
</dbReference>
<dbReference type="GO" id="GO:0052651">
    <property type="term" value="P:monoacylglycerol catabolic process"/>
    <property type="evidence" value="ECO:0007669"/>
    <property type="project" value="TreeGrafter"/>
</dbReference>
<dbReference type="OMA" id="QSHALPC"/>
<feature type="domain" description="AB hydrolase-1" evidence="3">
    <location>
        <begin position="211"/>
        <end position="299"/>
    </location>
</feature>
<dbReference type="KEGG" id="vde:111249397"/>
<dbReference type="Pfam" id="PF00561">
    <property type="entry name" value="Abhydrolase_1"/>
    <property type="match status" value="1"/>
</dbReference>
<keyword evidence="2" id="KW-0472">Membrane</keyword>
<feature type="region of interest" description="Disordered" evidence="1">
    <location>
        <begin position="1"/>
        <end position="63"/>
    </location>
</feature>
<dbReference type="EnsemblMetazoa" id="XM_022803210">
    <property type="protein sequence ID" value="XP_022658945"/>
    <property type="gene ID" value="LOC111249397"/>
</dbReference>
<keyword evidence="5" id="KW-1185">Reference proteome</keyword>
<evidence type="ECO:0000313" key="4">
    <source>
        <dbReference type="EnsemblMetazoa" id="XP_022658945"/>
    </source>
</evidence>
<proteinExistence type="predicted"/>
<dbReference type="GO" id="GO:0006660">
    <property type="term" value="P:phosphatidylserine catabolic process"/>
    <property type="evidence" value="ECO:0007669"/>
    <property type="project" value="TreeGrafter"/>
</dbReference>
<dbReference type="AlphaFoldDB" id="A0A7M7K136"/>
<dbReference type="GeneID" id="111249397"/>
<dbReference type="Gene3D" id="3.40.50.1820">
    <property type="entry name" value="alpha/beta hydrolase"/>
    <property type="match status" value="1"/>
</dbReference>
<dbReference type="GO" id="GO:0047372">
    <property type="term" value="F:monoacylglycerol lipase activity"/>
    <property type="evidence" value="ECO:0007669"/>
    <property type="project" value="TreeGrafter"/>
</dbReference>
<dbReference type="PANTHER" id="PTHR12277">
    <property type="entry name" value="ALPHA/BETA HYDROLASE DOMAIN-CONTAINING PROTEIN"/>
    <property type="match status" value="1"/>
</dbReference>
<protein>
    <recommendedName>
        <fullName evidence="3">AB hydrolase-1 domain-containing protein</fullName>
    </recommendedName>
</protein>
<sequence length="448" mass="49240">MINSVDGQSSEETFTDQFSTINDFTNKQMKDPNQHVDEKGSDCEDTSDQVEQPDQQAKNSSQINGAKQDIITLPSDDVVPSAEGNLQISSAQSDDSLQADWRKKWGLCCIKIVLGIAGLLFVFALFALYVVIPCLFYWSTKFRRKMVFRTFSGASTGSFSDPESLGINCSQNFYVSSDQGIRLGTWYVQSHALPCSLNRTVFLGTPMTALYIHGVSGDRKSAARVNTLKVLSASAKLHVVTFDFRGFGDSTDVTPSLEGVVRDTLAVYKSIRAIIPSQKIIVWGHSLGSSIALYLLAQLKKMNDSPFAVVLESAFDNLGTVSKVTPYSKLWQWMPCFNALVPDSIMSDPATMFDSVKQANKLQPSLPILMLHSEDDNVVPIGHGKLLHSALVSARKDDPASGPVIFISFKASHNYGHNNIATYPGLKGIIERFLNFSKSMPIMSPPLR</sequence>
<dbReference type="GO" id="GO:0004622">
    <property type="term" value="F:phosphatidylcholine lysophospholipase activity"/>
    <property type="evidence" value="ECO:0007669"/>
    <property type="project" value="TreeGrafter"/>
</dbReference>
<evidence type="ECO:0000256" key="1">
    <source>
        <dbReference type="SAM" id="MobiDB-lite"/>
    </source>
</evidence>
<dbReference type="InParanoid" id="A0A7M7K136"/>
<dbReference type="OrthoDB" id="10249433at2759"/>
<dbReference type="GO" id="GO:0005789">
    <property type="term" value="C:endoplasmic reticulum membrane"/>
    <property type="evidence" value="ECO:0007669"/>
    <property type="project" value="TreeGrafter"/>
</dbReference>
<organism evidence="4 5">
    <name type="scientific">Varroa destructor</name>
    <name type="common">Honeybee mite</name>
    <dbReference type="NCBI Taxonomy" id="109461"/>
    <lineage>
        <taxon>Eukaryota</taxon>
        <taxon>Metazoa</taxon>
        <taxon>Ecdysozoa</taxon>
        <taxon>Arthropoda</taxon>
        <taxon>Chelicerata</taxon>
        <taxon>Arachnida</taxon>
        <taxon>Acari</taxon>
        <taxon>Parasitiformes</taxon>
        <taxon>Mesostigmata</taxon>
        <taxon>Gamasina</taxon>
        <taxon>Dermanyssoidea</taxon>
        <taxon>Varroidae</taxon>
        <taxon>Varroa</taxon>
    </lineage>
</organism>